<dbReference type="PANTHER" id="PTHR11712">
    <property type="entry name" value="POLYKETIDE SYNTHASE-RELATED"/>
    <property type="match status" value="1"/>
</dbReference>
<dbReference type="InterPro" id="IPR020841">
    <property type="entry name" value="PKS_Beta-ketoAc_synthase_dom"/>
</dbReference>
<dbReference type="GO" id="GO:0004315">
    <property type="term" value="F:3-oxoacyl-[acyl-carrier-protein] synthase activity"/>
    <property type="evidence" value="ECO:0007669"/>
    <property type="project" value="UniProtKB-UniRule"/>
</dbReference>
<feature type="active site" description="For beta-ketoacyl synthase activity" evidence="12">
    <location>
        <position position="163"/>
    </location>
</feature>
<dbReference type="InterPro" id="IPR018201">
    <property type="entry name" value="Ketoacyl_synth_AS"/>
</dbReference>
<comment type="catalytic activity">
    <reaction evidence="11">
        <text>(9Z)-hexadecenoyl-[ACP] + malonyl-[ACP] + H(+) = 3-oxo-(11Z)-octadecenoyl-[ACP] + holo-[ACP] + CO2</text>
        <dbReference type="Rhea" id="RHEA:55040"/>
        <dbReference type="Rhea" id="RHEA-COMP:9623"/>
        <dbReference type="Rhea" id="RHEA-COMP:9685"/>
        <dbReference type="Rhea" id="RHEA-COMP:10800"/>
        <dbReference type="Rhea" id="RHEA-COMP:14074"/>
        <dbReference type="ChEBI" id="CHEBI:15378"/>
        <dbReference type="ChEBI" id="CHEBI:16526"/>
        <dbReference type="ChEBI" id="CHEBI:64479"/>
        <dbReference type="ChEBI" id="CHEBI:78449"/>
        <dbReference type="ChEBI" id="CHEBI:83989"/>
        <dbReference type="ChEBI" id="CHEBI:138538"/>
        <dbReference type="EC" id="2.3.1.179"/>
    </reaction>
</comment>
<evidence type="ECO:0000259" key="14">
    <source>
        <dbReference type="PROSITE" id="PS52004"/>
    </source>
</evidence>
<feature type="domain" description="Ketosynthase family 3 (KS3)" evidence="14">
    <location>
        <begin position="2"/>
        <end position="410"/>
    </location>
</feature>
<dbReference type="InterPro" id="IPR014031">
    <property type="entry name" value="Ketoacyl_synth_C"/>
</dbReference>
<evidence type="ECO:0000256" key="13">
    <source>
        <dbReference type="RuleBase" id="RU003694"/>
    </source>
</evidence>
<dbReference type="EC" id="2.3.1.179" evidence="3 11"/>
<dbReference type="InterPro" id="IPR000794">
    <property type="entry name" value="Beta-ketoacyl_synthase"/>
</dbReference>
<dbReference type="EMBL" id="NJBN01000001">
    <property type="protein sequence ID" value="TKJ42477.1"/>
    <property type="molecule type" value="Genomic_DNA"/>
</dbReference>
<evidence type="ECO:0000256" key="4">
    <source>
        <dbReference type="ARBA" id="ARBA00014657"/>
    </source>
</evidence>
<comment type="function">
    <text evidence="11">Involved in the type II fatty acid elongation cycle. Catalyzes the elongation of a wide range of acyl-ACP by the addition of two carbons from malonyl-ACP to an acyl acceptor. Can efficiently catalyze the conversion of palmitoleoyl-ACP (cis-hexadec-9-enoyl-ACP) to cis-vaccenoyl-ACP (cis-octadec-11-enoyl-ACP), an essential step in the thermal regulation of fatty acid composition.</text>
</comment>
<proteinExistence type="inferred from homology"/>
<dbReference type="SMART" id="SM00825">
    <property type="entry name" value="PKS_KS"/>
    <property type="match status" value="1"/>
</dbReference>
<protein>
    <recommendedName>
        <fullName evidence="4 11">3-oxoacyl-[acyl-carrier-protein] synthase 2</fullName>
        <ecNumber evidence="3 11">2.3.1.179</ecNumber>
    </recommendedName>
</protein>
<dbReference type="PROSITE" id="PS52004">
    <property type="entry name" value="KS3_2"/>
    <property type="match status" value="1"/>
</dbReference>
<dbReference type="FunFam" id="3.40.47.10:FF:000009">
    <property type="entry name" value="3-oxoacyl-[acyl-carrier-protein] synthase 2"/>
    <property type="match status" value="1"/>
</dbReference>
<dbReference type="NCBIfam" id="NF004970">
    <property type="entry name" value="PRK06333.1"/>
    <property type="match status" value="1"/>
</dbReference>
<evidence type="ECO:0000256" key="9">
    <source>
        <dbReference type="ARBA" id="ARBA00023160"/>
    </source>
</evidence>
<reference evidence="15 16" key="1">
    <citation type="submission" date="2017-06" db="EMBL/GenBank/DDBJ databases">
        <title>Novel microbial phyla capable of carbon fixation and sulfur reduction in deep-sea sediments.</title>
        <authorList>
            <person name="Huang J."/>
            <person name="Baker B."/>
            <person name="Wang Y."/>
        </authorList>
    </citation>
    <scope>NUCLEOTIDE SEQUENCE [LARGE SCALE GENOMIC DNA]</scope>
    <source>
        <strain evidence="15">B3_LCP</strain>
    </source>
</reference>
<dbReference type="InterPro" id="IPR016039">
    <property type="entry name" value="Thiolase-like"/>
</dbReference>
<dbReference type="UniPathway" id="UPA00094"/>
<dbReference type="Pfam" id="PF02801">
    <property type="entry name" value="Ketoacyl-synt_C"/>
    <property type="match status" value="1"/>
</dbReference>
<keyword evidence="5 11" id="KW-0444">Lipid biosynthesis</keyword>
<dbReference type="GO" id="GO:0006633">
    <property type="term" value="P:fatty acid biosynthetic process"/>
    <property type="evidence" value="ECO:0007669"/>
    <property type="project" value="UniProtKB-UniRule"/>
</dbReference>
<dbReference type="InterPro" id="IPR014030">
    <property type="entry name" value="Ketoacyl_synth_N"/>
</dbReference>
<evidence type="ECO:0000256" key="5">
    <source>
        <dbReference type="ARBA" id="ARBA00022516"/>
    </source>
</evidence>
<evidence type="ECO:0000256" key="6">
    <source>
        <dbReference type="ARBA" id="ARBA00022679"/>
    </source>
</evidence>
<dbReference type="PIRSF" id="PIRSF000447">
    <property type="entry name" value="KAS_II"/>
    <property type="match status" value="1"/>
</dbReference>
<evidence type="ECO:0000256" key="10">
    <source>
        <dbReference type="ARBA" id="ARBA00023315"/>
    </source>
</evidence>
<comment type="catalytic activity">
    <reaction evidence="11">
        <text>a fatty acyl-[ACP] + malonyl-[ACP] + H(+) = a 3-oxoacyl-[ACP] + holo-[ACP] + CO2</text>
        <dbReference type="Rhea" id="RHEA:22836"/>
        <dbReference type="Rhea" id="RHEA-COMP:9623"/>
        <dbReference type="Rhea" id="RHEA-COMP:9685"/>
        <dbReference type="Rhea" id="RHEA-COMP:9916"/>
        <dbReference type="Rhea" id="RHEA-COMP:14125"/>
        <dbReference type="ChEBI" id="CHEBI:15378"/>
        <dbReference type="ChEBI" id="CHEBI:16526"/>
        <dbReference type="ChEBI" id="CHEBI:64479"/>
        <dbReference type="ChEBI" id="CHEBI:78449"/>
        <dbReference type="ChEBI" id="CHEBI:78776"/>
        <dbReference type="ChEBI" id="CHEBI:138651"/>
    </reaction>
</comment>
<keyword evidence="7" id="KW-0276">Fatty acid metabolism</keyword>
<dbReference type="AlphaFoldDB" id="A0A532V690"/>
<organism evidence="15 16">
    <name type="scientific">candidate division LCP-89 bacterium B3_LCP</name>
    <dbReference type="NCBI Taxonomy" id="2012998"/>
    <lineage>
        <taxon>Bacteria</taxon>
        <taxon>Pseudomonadati</taxon>
        <taxon>Bacteria division LCP-89</taxon>
    </lineage>
</organism>
<dbReference type="InterPro" id="IPR017568">
    <property type="entry name" value="3-oxoacyl-ACP_synth-2"/>
</dbReference>
<comment type="caution">
    <text evidence="15">The sequence shown here is derived from an EMBL/GenBank/DDBJ whole genome shotgun (WGS) entry which is preliminary data.</text>
</comment>
<evidence type="ECO:0000256" key="11">
    <source>
        <dbReference type="PIRNR" id="PIRNR000447"/>
    </source>
</evidence>
<dbReference type="Pfam" id="PF00109">
    <property type="entry name" value="ketoacyl-synt"/>
    <property type="match status" value="1"/>
</dbReference>
<comment type="pathway">
    <text evidence="1 11">Lipid metabolism; fatty acid biosynthesis.</text>
</comment>
<dbReference type="NCBIfam" id="NF005589">
    <property type="entry name" value="PRK07314.1"/>
    <property type="match status" value="1"/>
</dbReference>
<gene>
    <name evidence="15" type="primary">fabF</name>
    <name evidence="15" type="ORF">CEE37_01985</name>
</gene>
<evidence type="ECO:0000256" key="3">
    <source>
        <dbReference type="ARBA" id="ARBA00012356"/>
    </source>
</evidence>
<dbReference type="Gene3D" id="3.40.47.10">
    <property type="match status" value="1"/>
</dbReference>
<evidence type="ECO:0000256" key="12">
    <source>
        <dbReference type="PIRSR" id="PIRSR000447-1"/>
    </source>
</evidence>
<comment type="similarity">
    <text evidence="2 11 13">Belongs to the thiolase-like superfamily. Beta-ketoacyl-ACP synthases family.</text>
</comment>
<evidence type="ECO:0000256" key="1">
    <source>
        <dbReference type="ARBA" id="ARBA00005194"/>
    </source>
</evidence>
<accession>A0A532V690</accession>
<dbReference type="GO" id="GO:0005829">
    <property type="term" value="C:cytosol"/>
    <property type="evidence" value="ECO:0007669"/>
    <property type="project" value="TreeGrafter"/>
</dbReference>
<keyword evidence="6 11" id="KW-0808">Transferase</keyword>
<name>A0A532V690_UNCL8</name>
<evidence type="ECO:0000313" key="15">
    <source>
        <dbReference type="EMBL" id="TKJ42477.1"/>
    </source>
</evidence>
<dbReference type="PANTHER" id="PTHR11712:SF336">
    <property type="entry name" value="3-OXOACYL-[ACYL-CARRIER-PROTEIN] SYNTHASE, MITOCHONDRIAL"/>
    <property type="match status" value="1"/>
</dbReference>
<evidence type="ECO:0000256" key="2">
    <source>
        <dbReference type="ARBA" id="ARBA00008467"/>
    </source>
</evidence>
<keyword evidence="10 11" id="KW-0012">Acyltransferase</keyword>
<sequence length="413" mass="43744">MNNRVVVTGMGVITPIGNSVPDFWKNLMAGKSGAASITGFDTSNHATHFACEIRDFDIKEYLHPREAKRMDPFCQYAMAAAAQALEQANVNEDSCDKDRVGVIVGSGIGGIHIFAAQCYEVFEHGPRRISPFFIPTMISDIAAGQISMKHQLRGPNYATTSACATGSHAIGAAMRHLQFGDADVMLAGGSEGAITEIGLGGFNAMRALSTRNDEPERASRPFDLDRDGFVMGEGSGMLVLETLEHARNRGAEIICELSGLGISADAHHITAPAPGGEGAVRAMRAALKTAGLNTEDIDYVNAHGTSTPFNDKTETEALKTVFGEHARKLSISSTKSMTGHLLGAAGAAESIVCALAIQNETVPPTINYTTPDPECDLDVTPNEPKSRKIGAALNNAFGFGGHNACLIFTSFDE</sequence>
<evidence type="ECO:0000256" key="8">
    <source>
        <dbReference type="ARBA" id="ARBA00023098"/>
    </source>
</evidence>
<evidence type="ECO:0000256" key="7">
    <source>
        <dbReference type="ARBA" id="ARBA00022832"/>
    </source>
</evidence>
<dbReference type="SUPFAM" id="SSF53901">
    <property type="entry name" value="Thiolase-like"/>
    <property type="match status" value="2"/>
</dbReference>
<dbReference type="Proteomes" id="UP000319619">
    <property type="component" value="Unassembled WGS sequence"/>
</dbReference>
<dbReference type="PROSITE" id="PS00606">
    <property type="entry name" value="KS3_1"/>
    <property type="match status" value="1"/>
</dbReference>
<dbReference type="NCBIfam" id="TIGR03150">
    <property type="entry name" value="fabF"/>
    <property type="match status" value="1"/>
</dbReference>
<keyword evidence="8" id="KW-0443">Lipid metabolism</keyword>
<evidence type="ECO:0000313" key="16">
    <source>
        <dbReference type="Proteomes" id="UP000319619"/>
    </source>
</evidence>
<dbReference type="CDD" id="cd00834">
    <property type="entry name" value="KAS_I_II"/>
    <property type="match status" value="1"/>
</dbReference>
<keyword evidence="9 11" id="KW-0275">Fatty acid biosynthesis</keyword>